<dbReference type="EMBL" id="CP015164">
    <property type="protein sequence ID" value="AOW47321.1"/>
    <property type="molecule type" value="Genomic_DNA"/>
</dbReference>
<dbReference type="Proteomes" id="UP000175973">
    <property type="component" value="Chromosome"/>
</dbReference>
<sequence>MAERILTYGGDTIRVELLPRPRLGSTLRLKVYPDLSVQAFVPEGTSDTALEQALHQKTRWIWQKLRDFRAVQEQATPRAYVSGESHFYLGRRHLLKVHHQPNTPETVRMLRGRLDVCVQEPHPLRIQKLLELWYFKRAQQVFQARLQALLPSTLWVTQIPALKLQVMQTQWGNCSPGGTITLNPHPVKAPRDCIDYVLLHELCHLKERNHSPAFWALLERVMPDWERHKVRLDNMAELLLTR</sequence>
<reference evidence="3" key="1">
    <citation type="submission" date="2016-04" db="EMBL/GenBank/DDBJ databases">
        <authorList>
            <person name="Jeon C.O."/>
            <person name="Cho G.Y."/>
            <person name="Jeong H.I."/>
            <person name="Kim K.H."/>
        </authorList>
    </citation>
    <scope>NUCLEOTIDE SEQUENCE [LARGE SCALE GENOMIC DNA]</scope>
    <source>
        <strain evidence="3">LMG 1590</strain>
    </source>
</reference>
<accession>A0A1D8QYB3</accession>
<dbReference type="PANTHER" id="PTHR30399:SF1">
    <property type="entry name" value="UTP PYROPHOSPHATASE"/>
    <property type="match status" value="1"/>
</dbReference>
<dbReference type="Pfam" id="PF01863">
    <property type="entry name" value="YgjP-like"/>
    <property type="match status" value="1"/>
</dbReference>
<dbReference type="RefSeq" id="WP_070323872.1">
    <property type="nucleotide sequence ID" value="NZ_CP015164.1"/>
</dbReference>
<proteinExistence type="predicted"/>
<dbReference type="KEGG" id="aasc:A4S02_11660"/>
<dbReference type="InterPro" id="IPR002725">
    <property type="entry name" value="YgjP-like_metallopeptidase"/>
</dbReference>
<evidence type="ECO:0000313" key="2">
    <source>
        <dbReference type="EMBL" id="AOW47321.1"/>
    </source>
</evidence>
<organism evidence="2 3">
    <name type="scientific">Acetobacter ascendens</name>
    <dbReference type="NCBI Taxonomy" id="481146"/>
    <lineage>
        <taxon>Bacteria</taxon>
        <taxon>Pseudomonadati</taxon>
        <taxon>Pseudomonadota</taxon>
        <taxon>Alphaproteobacteria</taxon>
        <taxon>Acetobacterales</taxon>
        <taxon>Acetobacteraceae</taxon>
        <taxon>Acetobacter</taxon>
    </lineage>
</organism>
<keyword evidence="3" id="KW-1185">Reference proteome</keyword>
<gene>
    <name evidence="2" type="ORF">A4S02_11660</name>
</gene>
<dbReference type="GO" id="GO:0016787">
    <property type="term" value="F:hydrolase activity"/>
    <property type="evidence" value="ECO:0007669"/>
    <property type="project" value="UniProtKB-KW"/>
</dbReference>
<feature type="domain" description="YgjP-like metallopeptidase" evidence="1">
    <location>
        <begin position="26"/>
        <end position="234"/>
    </location>
</feature>
<dbReference type="AlphaFoldDB" id="A0A1D8QYB3"/>
<evidence type="ECO:0000259" key="1">
    <source>
        <dbReference type="Pfam" id="PF01863"/>
    </source>
</evidence>
<evidence type="ECO:0000313" key="3">
    <source>
        <dbReference type="Proteomes" id="UP000175973"/>
    </source>
</evidence>
<name>A0A1D8QYB3_9PROT</name>
<dbReference type="CDD" id="cd07344">
    <property type="entry name" value="M48_yhfN_like"/>
    <property type="match status" value="1"/>
</dbReference>
<dbReference type="InterPro" id="IPR053136">
    <property type="entry name" value="UTP_pyrophosphatase-like"/>
</dbReference>
<dbReference type="PANTHER" id="PTHR30399">
    <property type="entry name" value="UNCHARACTERIZED PROTEIN YGJP"/>
    <property type="match status" value="1"/>
</dbReference>
<protein>
    <submittedName>
        <fullName evidence="2">Metal-dependent hydrolase</fullName>
    </submittedName>
</protein>
<keyword evidence="2" id="KW-0378">Hydrolase</keyword>
<dbReference type="Gene3D" id="3.30.2010.10">
    <property type="entry name" value="Metalloproteases ('zincins'), catalytic domain"/>
    <property type="match status" value="1"/>
</dbReference>